<sequence>MGRDIGLFAEMRVWPLRYQNNRNTIYNLKKNYKKQIDKPHHIAATPGTQRNTPEHSFNSCSEVVPASHSGGTTRKPLPLKGCRVFARNLVPGCSASVFQGAGPAKPTGARGYSLLSRACSGCSAERMGTPIFLLLRSTRRVRTMRIRYCANALPGSLNMPVQFVEGSTAEQLAELAAAMHWRDHPEDSPTVITALHLADVDGRDLGLFEVRCEMQPIFTATLLQRA</sequence>
<dbReference type="EMBL" id="CP065202">
    <property type="protein sequence ID" value="QPL31949.1"/>
    <property type="molecule type" value="Genomic_DNA"/>
</dbReference>
<feature type="region of interest" description="Disordered" evidence="1">
    <location>
        <begin position="43"/>
        <end position="63"/>
    </location>
</feature>
<protein>
    <submittedName>
        <fullName evidence="2">Uncharacterized protein</fullName>
    </submittedName>
</protein>
<dbReference type="RefSeq" id="WP_196883549.1">
    <property type="nucleotide sequence ID" value="NZ_CP065202.1"/>
</dbReference>
<gene>
    <name evidence="2" type="ORF">I5R27_02160</name>
</gene>
<evidence type="ECO:0000256" key="1">
    <source>
        <dbReference type="SAM" id="MobiDB-lite"/>
    </source>
</evidence>
<accession>A0A9Q6VLN9</accession>
<dbReference type="Proteomes" id="UP000594467">
    <property type="component" value="Chromosome"/>
</dbReference>
<evidence type="ECO:0000313" key="3">
    <source>
        <dbReference type="Proteomes" id="UP000594467"/>
    </source>
</evidence>
<feature type="compositionally biased region" description="Polar residues" evidence="1">
    <location>
        <begin position="46"/>
        <end position="61"/>
    </location>
</feature>
<reference evidence="2 3" key="1">
    <citation type="submission" date="2020-11" db="EMBL/GenBank/DDBJ databases">
        <title>The Complete Genome of Pseudomonas fragi A13BB.</title>
        <authorList>
            <person name="Awolope O.K."/>
            <person name="O'Driscoll N.H."/>
            <person name="Di Salvo A."/>
            <person name="Lamb A.J."/>
        </authorList>
    </citation>
    <scope>NUCLEOTIDE SEQUENCE [LARGE SCALE GENOMIC DNA]</scope>
    <source>
        <strain evidence="2 3">A13BB</strain>
    </source>
</reference>
<dbReference type="AlphaFoldDB" id="A0A9Q6VLN9"/>
<name>A0A9Q6VLN9_PSEFR</name>
<organism evidence="2 3">
    <name type="scientific">Pseudomonas fragi</name>
    <dbReference type="NCBI Taxonomy" id="296"/>
    <lineage>
        <taxon>Bacteria</taxon>
        <taxon>Pseudomonadati</taxon>
        <taxon>Pseudomonadota</taxon>
        <taxon>Gammaproteobacteria</taxon>
        <taxon>Pseudomonadales</taxon>
        <taxon>Pseudomonadaceae</taxon>
        <taxon>Pseudomonas</taxon>
    </lineage>
</organism>
<evidence type="ECO:0000313" key="2">
    <source>
        <dbReference type="EMBL" id="QPL31949.1"/>
    </source>
</evidence>
<proteinExistence type="predicted"/>